<dbReference type="NCBIfam" id="TIGR02095">
    <property type="entry name" value="glgA"/>
    <property type="match status" value="1"/>
</dbReference>
<dbReference type="InterPro" id="IPR001296">
    <property type="entry name" value="Glyco_trans_1"/>
</dbReference>
<comment type="pathway">
    <text evidence="3 8">Glycan biosynthesis; glycogen biosynthesis.</text>
</comment>
<dbReference type="NCBIfam" id="NF001899">
    <property type="entry name" value="PRK00654.1-2"/>
    <property type="match status" value="1"/>
</dbReference>
<gene>
    <name evidence="11" type="primary">glgA_1</name>
    <name evidence="8" type="synonym">glgA</name>
    <name evidence="11" type="ORF">Pan216_28960</name>
</gene>
<dbReference type="Proteomes" id="UP000317093">
    <property type="component" value="Chromosome"/>
</dbReference>
<feature type="domain" description="Starch synthase catalytic" evidence="10">
    <location>
        <begin position="2"/>
        <end position="242"/>
    </location>
</feature>
<evidence type="ECO:0000256" key="1">
    <source>
        <dbReference type="ARBA" id="ARBA00001478"/>
    </source>
</evidence>
<evidence type="ECO:0000313" key="11">
    <source>
        <dbReference type="EMBL" id="QDU62030.1"/>
    </source>
</evidence>
<dbReference type="AlphaFoldDB" id="A0A518B4X7"/>
<dbReference type="EMBL" id="CP036279">
    <property type="protein sequence ID" value="QDU62030.1"/>
    <property type="molecule type" value="Genomic_DNA"/>
</dbReference>
<dbReference type="GO" id="GO:0005829">
    <property type="term" value="C:cytosol"/>
    <property type="evidence" value="ECO:0007669"/>
    <property type="project" value="TreeGrafter"/>
</dbReference>
<evidence type="ECO:0000256" key="7">
    <source>
        <dbReference type="ARBA" id="ARBA00023056"/>
    </source>
</evidence>
<dbReference type="InterPro" id="IPR013534">
    <property type="entry name" value="Starch_synth_cat_dom"/>
</dbReference>
<dbReference type="UniPathway" id="UPA00164"/>
<dbReference type="GO" id="GO:0009011">
    <property type="term" value="F:alpha-1,4-glucan glucosyltransferase (ADP-glucose donor) activity"/>
    <property type="evidence" value="ECO:0007669"/>
    <property type="project" value="UniProtKB-UniRule"/>
</dbReference>
<dbReference type="GO" id="GO:0005978">
    <property type="term" value="P:glycogen biosynthetic process"/>
    <property type="evidence" value="ECO:0007669"/>
    <property type="project" value="UniProtKB-UniRule"/>
</dbReference>
<dbReference type="Pfam" id="PF08323">
    <property type="entry name" value="Glyco_transf_5"/>
    <property type="match status" value="1"/>
</dbReference>
<dbReference type="CDD" id="cd03791">
    <property type="entry name" value="GT5_Glycogen_synthase_DULL1-like"/>
    <property type="match status" value="1"/>
</dbReference>
<dbReference type="GO" id="GO:0004373">
    <property type="term" value="F:alpha-1,4-glucan glucosyltransferase (UDP-glucose donor) activity"/>
    <property type="evidence" value="ECO:0007669"/>
    <property type="project" value="InterPro"/>
</dbReference>
<dbReference type="SUPFAM" id="SSF53756">
    <property type="entry name" value="UDP-Glycosyltransferase/glycogen phosphorylase"/>
    <property type="match status" value="1"/>
</dbReference>
<protein>
    <recommendedName>
        <fullName evidence="8">Glycogen synthase</fullName>
        <ecNumber evidence="8">2.4.1.21</ecNumber>
    </recommendedName>
    <alternativeName>
        <fullName evidence="8">Starch [bacterial glycogen] synthase</fullName>
    </alternativeName>
</protein>
<dbReference type="HAMAP" id="MF_00484">
    <property type="entry name" value="Glycogen_synth"/>
    <property type="match status" value="1"/>
</dbReference>
<dbReference type="InterPro" id="IPR011835">
    <property type="entry name" value="GS/SS"/>
</dbReference>
<name>A0A518B4X7_9BACT</name>
<comment type="catalytic activity">
    <reaction evidence="1 8">
        <text>[(1-&gt;4)-alpha-D-glucosyl](n) + ADP-alpha-D-glucose = [(1-&gt;4)-alpha-D-glucosyl](n+1) + ADP + H(+)</text>
        <dbReference type="Rhea" id="RHEA:18189"/>
        <dbReference type="Rhea" id="RHEA-COMP:9584"/>
        <dbReference type="Rhea" id="RHEA-COMP:9587"/>
        <dbReference type="ChEBI" id="CHEBI:15378"/>
        <dbReference type="ChEBI" id="CHEBI:15444"/>
        <dbReference type="ChEBI" id="CHEBI:57498"/>
        <dbReference type="ChEBI" id="CHEBI:456216"/>
        <dbReference type="EC" id="2.4.1.21"/>
    </reaction>
</comment>
<dbReference type="PANTHER" id="PTHR45825:SF11">
    <property type="entry name" value="ALPHA AMYLASE DOMAIN-CONTAINING PROTEIN"/>
    <property type="match status" value="1"/>
</dbReference>
<evidence type="ECO:0000256" key="4">
    <source>
        <dbReference type="ARBA" id="ARBA00010281"/>
    </source>
</evidence>
<comment type="similarity">
    <text evidence="4 8">Belongs to the glycosyltransferase 1 family. Bacterial/plant glycogen synthase subfamily.</text>
</comment>
<keyword evidence="7 8" id="KW-0320">Glycogen biosynthesis</keyword>
<keyword evidence="5 8" id="KW-0328">Glycosyltransferase</keyword>
<proteinExistence type="inferred from homology"/>
<evidence type="ECO:0000256" key="3">
    <source>
        <dbReference type="ARBA" id="ARBA00004964"/>
    </source>
</evidence>
<organism evidence="11 12">
    <name type="scientific">Kolteria novifilia</name>
    <dbReference type="NCBI Taxonomy" id="2527975"/>
    <lineage>
        <taxon>Bacteria</taxon>
        <taxon>Pseudomonadati</taxon>
        <taxon>Planctomycetota</taxon>
        <taxon>Planctomycetia</taxon>
        <taxon>Kolteriales</taxon>
        <taxon>Kolteriaceae</taxon>
        <taxon>Kolteria</taxon>
    </lineage>
</organism>
<dbReference type="KEGG" id="knv:Pan216_28960"/>
<comment type="function">
    <text evidence="2 8">Synthesizes alpha-1,4-glucan chains using ADP-glucose.</text>
</comment>
<dbReference type="PANTHER" id="PTHR45825">
    <property type="entry name" value="GRANULE-BOUND STARCH SYNTHASE 1, CHLOROPLASTIC/AMYLOPLASTIC"/>
    <property type="match status" value="1"/>
</dbReference>
<dbReference type="EC" id="2.4.1.21" evidence="8"/>
<keyword evidence="12" id="KW-1185">Reference proteome</keyword>
<accession>A0A518B4X7</accession>
<evidence type="ECO:0000313" key="12">
    <source>
        <dbReference type="Proteomes" id="UP000317093"/>
    </source>
</evidence>
<evidence type="ECO:0000256" key="8">
    <source>
        <dbReference type="HAMAP-Rule" id="MF_00484"/>
    </source>
</evidence>
<evidence type="ECO:0000259" key="10">
    <source>
        <dbReference type="Pfam" id="PF08323"/>
    </source>
</evidence>
<evidence type="ECO:0000256" key="6">
    <source>
        <dbReference type="ARBA" id="ARBA00022679"/>
    </source>
</evidence>
<evidence type="ECO:0000259" key="9">
    <source>
        <dbReference type="Pfam" id="PF00534"/>
    </source>
</evidence>
<reference evidence="11 12" key="1">
    <citation type="submission" date="2019-02" db="EMBL/GenBank/DDBJ databases">
        <title>Deep-cultivation of Planctomycetes and their phenomic and genomic characterization uncovers novel biology.</title>
        <authorList>
            <person name="Wiegand S."/>
            <person name="Jogler M."/>
            <person name="Boedeker C."/>
            <person name="Pinto D."/>
            <person name="Vollmers J."/>
            <person name="Rivas-Marin E."/>
            <person name="Kohn T."/>
            <person name="Peeters S.H."/>
            <person name="Heuer A."/>
            <person name="Rast P."/>
            <person name="Oberbeckmann S."/>
            <person name="Bunk B."/>
            <person name="Jeske O."/>
            <person name="Meyerdierks A."/>
            <person name="Storesund J.E."/>
            <person name="Kallscheuer N."/>
            <person name="Luecker S."/>
            <person name="Lage O.M."/>
            <person name="Pohl T."/>
            <person name="Merkel B.J."/>
            <person name="Hornburger P."/>
            <person name="Mueller R.-W."/>
            <person name="Bruemmer F."/>
            <person name="Labrenz M."/>
            <person name="Spormann A.M."/>
            <person name="Op den Camp H."/>
            <person name="Overmann J."/>
            <person name="Amann R."/>
            <person name="Jetten M.S.M."/>
            <person name="Mascher T."/>
            <person name="Medema M.H."/>
            <person name="Devos D.P."/>
            <person name="Kaster A.-K."/>
            <person name="Ovreas L."/>
            <person name="Rohde M."/>
            <person name="Galperin M.Y."/>
            <person name="Jogler C."/>
        </authorList>
    </citation>
    <scope>NUCLEOTIDE SEQUENCE [LARGE SCALE GENOMIC DNA]</scope>
    <source>
        <strain evidence="11 12">Pan216</strain>
    </source>
</reference>
<feature type="domain" description="Glycosyl transferase family 1" evidence="9">
    <location>
        <begin position="295"/>
        <end position="419"/>
    </location>
</feature>
<sequence length="487" mass="55382">MKILMCSSEVAPFAKTGGLADVVGSLPAELWNLGHDVRIVMPFHGCIDRDRWEIHPRVDTIGVPLGFGEQWCSVHETRLPETDIPVYLIEHHQYFARVSLYQHDGEDYDDNAERFAFFSRACCQLCKAIDFAPDVMHAHDWQAGLVPVYLKTWDADHPLLYNTASVMSIHNLGYQGVFPKDQIIHSQLGWERFTPDGLEFYDQLNYLKPGILYADKVSTVSPTYAREIQLPEHGWALDGVLRDRSADLVGILNGCDYREWDPSSDKFLERRFDAGDLEGKRYCKAQLQREMGLPVRENVPIVGMVTRLAYQKGVDVLASALPRIFDMDLQFVVLGTGEVWAHFFYGELPSRFPDKAGAFIGFDLGLAHLVMAGCDYLLMPSRYEPCGLSQLASKRYGTLPIVRATGGLEDTVANYDEWTGDGDGFKFYDLSPGAIGDSIGWAVSTFYDRPHHLEMMKDRAMRQRYLWSDAAMRYEELYGWAIERRRS</sequence>
<evidence type="ECO:0000256" key="5">
    <source>
        <dbReference type="ARBA" id="ARBA00022676"/>
    </source>
</evidence>
<evidence type="ECO:0000256" key="2">
    <source>
        <dbReference type="ARBA" id="ARBA00002764"/>
    </source>
</evidence>
<feature type="binding site" evidence="8">
    <location>
        <position position="15"/>
    </location>
    <ligand>
        <name>ADP-alpha-D-glucose</name>
        <dbReference type="ChEBI" id="CHEBI:57498"/>
    </ligand>
</feature>
<keyword evidence="6 8" id="KW-0808">Transferase</keyword>
<dbReference type="Pfam" id="PF00534">
    <property type="entry name" value="Glycos_transf_1"/>
    <property type="match status" value="1"/>
</dbReference>
<dbReference type="Gene3D" id="3.40.50.2000">
    <property type="entry name" value="Glycogen Phosphorylase B"/>
    <property type="match status" value="2"/>
</dbReference>